<dbReference type="Proteomes" id="UP001515660">
    <property type="component" value="Unassembled WGS sequence"/>
</dbReference>
<feature type="domain" description="Hedgehog/Intein (Hint)" evidence="1">
    <location>
        <begin position="123"/>
        <end position="266"/>
    </location>
</feature>
<gene>
    <name evidence="2" type="ORF">G8O29_01940</name>
</gene>
<dbReference type="Pfam" id="PF13403">
    <property type="entry name" value="Hint_2"/>
    <property type="match status" value="1"/>
</dbReference>
<evidence type="ECO:0000313" key="3">
    <source>
        <dbReference type="Proteomes" id="UP001515660"/>
    </source>
</evidence>
<accession>A0ABX0G2X6</accession>
<dbReference type="SUPFAM" id="SSF51294">
    <property type="entry name" value="Hedgehog/intein (Hint) domain"/>
    <property type="match status" value="1"/>
</dbReference>
<dbReference type="InterPro" id="IPR028992">
    <property type="entry name" value="Hedgehog/Intein_dom"/>
</dbReference>
<evidence type="ECO:0000313" key="2">
    <source>
        <dbReference type="EMBL" id="NHB75500.1"/>
    </source>
</evidence>
<name>A0ABX0G2X6_9RHOB</name>
<dbReference type="RefSeq" id="WP_166401537.1">
    <property type="nucleotide sequence ID" value="NZ_JAANHS010000001.1"/>
</dbReference>
<organism evidence="2 3">
    <name type="scientific">Rhodobacter calidifons</name>
    <dbReference type="NCBI Taxonomy" id="2715277"/>
    <lineage>
        <taxon>Bacteria</taxon>
        <taxon>Pseudomonadati</taxon>
        <taxon>Pseudomonadota</taxon>
        <taxon>Alphaproteobacteria</taxon>
        <taxon>Rhodobacterales</taxon>
        <taxon>Rhodobacter group</taxon>
        <taxon>Rhodobacter</taxon>
    </lineage>
</organism>
<sequence length="311" mass="32259">MNATCITVGVFALDQILLPGGGAAKGWPQRLAEGGAALADGAEPVALSLALGPDGPVLARPARLGRTLWPEGANVQVEDIAGRQGLFLVRCGGKPAALAMAAPWTAGDGLPEGAHAPPEAPAAFAAGTLIDTPDGPRPAGSLTAGDVVTTLSNGSRPLRWVGRRRVSAIEMLARPGLRPVVLAPGLLGNARELVVSARQRLLIDDWRAEVYFGEDRVLVSAGALVDDQGVRPMLAEAGVEYVVLLCDRHEVLLAEGALSESFHPGDEGLEGLDAEARATLAQVVSEADLARRRAAYPILRGSEARALRLQG</sequence>
<dbReference type="EMBL" id="JAANHS010000001">
    <property type="protein sequence ID" value="NHB75500.1"/>
    <property type="molecule type" value="Genomic_DNA"/>
</dbReference>
<protein>
    <submittedName>
        <fullName evidence="2">Hint domain-containing protein</fullName>
    </submittedName>
</protein>
<comment type="caution">
    <text evidence="2">The sequence shown here is derived from an EMBL/GenBank/DDBJ whole genome shotgun (WGS) entry which is preliminary data.</text>
</comment>
<dbReference type="InterPro" id="IPR036844">
    <property type="entry name" value="Hint_dom_sf"/>
</dbReference>
<reference evidence="2 3" key="1">
    <citation type="journal article" date="2022" name="Microorganisms">
        <title>Genome Sequence and Characterization of a Xanthorhodopsin-Containing, Aerobic Anoxygenic Phototrophic Rhodobacter Species, Isolated from Mesophilic Conditions at Yellowstone National Park.</title>
        <authorList>
            <person name="Kyndt J.A."/>
            <person name="Robertson S."/>
            <person name="Shoffstall I.B."/>
            <person name="Ramaley R.F."/>
            <person name="Meyer T.E."/>
        </authorList>
    </citation>
    <scope>NUCLEOTIDE SEQUENCE [LARGE SCALE GENOMIC DNA]</scope>
    <source>
        <strain evidence="2 3">M37P</strain>
    </source>
</reference>
<keyword evidence="3" id="KW-1185">Reference proteome</keyword>
<proteinExistence type="predicted"/>
<evidence type="ECO:0000259" key="1">
    <source>
        <dbReference type="Pfam" id="PF13403"/>
    </source>
</evidence>